<accession>A0A9P7JL95</accession>
<comment type="caution">
    <text evidence="1">The sequence shown here is derived from an EMBL/GenBank/DDBJ whole genome shotgun (WGS) entry which is preliminary data.</text>
</comment>
<dbReference type="AlphaFoldDB" id="A0A9P7JL95"/>
<proteinExistence type="predicted"/>
<sequence>MNVPVTEQIPPYISIHIRHGDFGQQCEEFPVDQCFAPLSVIARRVFERRTRKGINAMHVIMTSDERDPEWWSEIRALGWNMGRLCSGTDRGDLWKMCSSMPIIQSNGAGFFGTRGSTMPTLASRRVQLWHDGATRLIRWGWPGTDDH</sequence>
<dbReference type="Gene3D" id="3.40.50.11350">
    <property type="match status" value="1"/>
</dbReference>
<dbReference type="OrthoDB" id="2638388at2759"/>
<gene>
    <name evidence="1" type="ORF">F5147DRAFT_765281</name>
</gene>
<dbReference type="Proteomes" id="UP000823399">
    <property type="component" value="Unassembled WGS sequence"/>
</dbReference>
<evidence type="ECO:0000313" key="2">
    <source>
        <dbReference type="Proteomes" id="UP000823399"/>
    </source>
</evidence>
<name>A0A9P7JL95_9AGAM</name>
<dbReference type="GeneID" id="64703003"/>
<reference evidence="1" key="1">
    <citation type="journal article" date="2020" name="New Phytol.">
        <title>Comparative genomics reveals dynamic genome evolution in host specialist ectomycorrhizal fungi.</title>
        <authorList>
            <person name="Lofgren L.A."/>
            <person name="Nguyen N.H."/>
            <person name="Vilgalys R."/>
            <person name="Ruytinx J."/>
            <person name="Liao H.L."/>
            <person name="Branco S."/>
            <person name="Kuo A."/>
            <person name="LaButti K."/>
            <person name="Lipzen A."/>
            <person name="Andreopoulos W."/>
            <person name="Pangilinan J."/>
            <person name="Riley R."/>
            <person name="Hundley H."/>
            <person name="Na H."/>
            <person name="Barry K."/>
            <person name="Grigoriev I.V."/>
            <person name="Stajich J.E."/>
            <person name="Kennedy P.G."/>
        </authorList>
    </citation>
    <scope>NUCLEOTIDE SEQUENCE</scope>
    <source>
        <strain evidence="1">FC423</strain>
    </source>
</reference>
<dbReference type="EMBL" id="JABBWM010000236">
    <property type="protein sequence ID" value="KAG2084123.1"/>
    <property type="molecule type" value="Genomic_DNA"/>
</dbReference>
<evidence type="ECO:0000313" key="1">
    <source>
        <dbReference type="EMBL" id="KAG2084123.1"/>
    </source>
</evidence>
<protein>
    <submittedName>
        <fullName evidence="1">Uncharacterized protein</fullName>
    </submittedName>
</protein>
<dbReference type="RefSeq" id="XP_041284471.1">
    <property type="nucleotide sequence ID" value="XM_041440744.1"/>
</dbReference>
<organism evidence="1 2">
    <name type="scientific">Suillus discolor</name>
    <dbReference type="NCBI Taxonomy" id="1912936"/>
    <lineage>
        <taxon>Eukaryota</taxon>
        <taxon>Fungi</taxon>
        <taxon>Dikarya</taxon>
        <taxon>Basidiomycota</taxon>
        <taxon>Agaricomycotina</taxon>
        <taxon>Agaricomycetes</taxon>
        <taxon>Agaricomycetidae</taxon>
        <taxon>Boletales</taxon>
        <taxon>Suillineae</taxon>
        <taxon>Suillaceae</taxon>
        <taxon>Suillus</taxon>
    </lineage>
</organism>
<keyword evidence="2" id="KW-1185">Reference proteome</keyword>